<dbReference type="EMBL" id="JAQLOI010000001">
    <property type="protein sequence ID" value="MDB1123941.1"/>
    <property type="molecule type" value="Genomic_DNA"/>
</dbReference>
<evidence type="ECO:0000313" key="3">
    <source>
        <dbReference type="Proteomes" id="UP001210678"/>
    </source>
</evidence>
<name>A0ABT4YQV5_9VIBR</name>
<dbReference type="RefSeq" id="WP_272135742.1">
    <property type="nucleotide sequence ID" value="NZ_JAQLOI010000001.1"/>
</dbReference>
<keyword evidence="1" id="KW-0472">Membrane</keyword>
<evidence type="ECO:0000313" key="2">
    <source>
        <dbReference type="EMBL" id="MDB1123941.1"/>
    </source>
</evidence>
<accession>A0ABT4YQV5</accession>
<sequence>MLGEFFESSDSGQYKSLPIAENWYLIGSNNGNKNAELGYERVLETQFNNRRANLVSSITVLDDQIDEDIQQSANSKTDFFNQKQNRISSDIIITSFLLMCVLFYVTVKRLVTHKKTGQKEDLNRQLAHQTKKTRTLQRHLAAAHFQLKKIKTNFKKPM</sequence>
<keyword evidence="1" id="KW-1133">Transmembrane helix</keyword>
<reference evidence="2 3" key="1">
    <citation type="submission" date="2023-01" db="EMBL/GenBank/DDBJ databases">
        <title>Vibrio sp. KJ40-1 sp.nov, isolated from marine algae.</title>
        <authorList>
            <person name="Butt M."/>
            <person name="Kim J.M.J."/>
            <person name="Jeon C.O.C."/>
        </authorList>
    </citation>
    <scope>NUCLEOTIDE SEQUENCE [LARGE SCALE GENOMIC DNA]</scope>
    <source>
        <strain evidence="2 3">KJ40-1</strain>
    </source>
</reference>
<dbReference type="Proteomes" id="UP001210678">
    <property type="component" value="Unassembled WGS sequence"/>
</dbReference>
<comment type="caution">
    <text evidence="2">The sequence shown here is derived from an EMBL/GenBank/DDBJ whole genome shotgun (WGS) entry which is preliminary data.</text>
</comment>
<proteinExistence type="predicted"/>
<organism evidence="2 3">
    <name type="scientific">Vibrio algarum</name>
    <dbReference type="NCBI Taxonomy" id="3020714"/>
    <lineage>
        <taxon>Bacteria</taxon>
        <taxon>Pseudomonadati</taxon>
        <taxon>Pseudomonadota</taxon>
        <taxon>Gammaproteobacteria</taxon>
        <taxon>Vibrionales</taxon>
        <taxon>Vibrionaceae</taxon>
        <taxon>Vibrio</taxon>
    </lineage>
</organism>
<gene>
    <name evidence="2" type="ORF">PGX00_09890</name>
</gene>
<evidence type="ECO:0000256" key="1">
    <source>
        <dbReference type="SAM" id="Phobius"/>
    </source>
</evidence>
<keyword evidence="3" id="KW-1185">Reference proteome</keyword>
<feature type="transmembrane region" description="Helical" evidence="1">
    <location>
        <begin position="87"/>
        <end position="107"/>
    </location>
</feature>
<protein>
    <submittedName>
        <fullName evidence="2">Uncharacterized protein</fullName>
    </submittedName>
</protein>
<keyword evidence="1" id="KW-0812">Transmembrane</keyword>